<comment type="caution">
    <text evidence="7">The sequence shown here is derived from an EMBL/GenBank/DDBJ whole genome shotgun (WGS) entry which is preliminary data.</text>
</comment>
<name>A0A2R7Y7B8_9CREN</name>
<gene>
    <name evidence="6" type="primary">rpl4</name>
    <name evidence="7" type="ORF">B7O98_01890</name>
</gene>
<evidence type="ECO:0000256" key="4">
    <source>
        <dbReference type="ARBA" id="ARBA00022980"/>
    </source>
</evidence>
<dbReference type="PANTHER" id="PTHR19431">
    <property type="entry name" value="60S RIBOSOMAL PROTEIN L4"/>
    <property type="match status" value="1"/>
</dbReference>
<comment type="similarity">
    <text evidence="1 6">Belongs to the universal ribosomal protein uL4 family.</text>
</comment>
<dbReference type="InterPro" id="IPR002136">
    <property type="entry name" value="Ribosomal_uL4"/>
</dbReference>
<comment type="subunit">
    <text evidence="6">Part of the 50S ribosomal subunit.</text>
</comment>
<evidence type="ECO:0000256" key="6">
    <source>
        <dbReference type="HAMAP-Rule" id="MF_01328"/>
    </source>
</evidence>
<organism evidence="7 8">
    <name type="scientific">Zestosphaera tikiterensis</name>
    <dbReference type="NCBI Taxonomy" id="1973259"/>
    <lineage>
        <taxon>Archaea</taxon>
        <taxon>Thermoproteota</taxon>
        <taxon>Thermoprotei</taxon>
        <taxon>Desulfurococcales</taxon>
        <taxon>Desulfurococcaceae</taxon>
        <taxon>Zestosphaera</taxon>
    </lineage>
</organism>
<protein>
    <recommendedName>
        <fullName evidence="6">Large ribosomal subunit protein uL4</fullName>
    </recommendedName>
</protein>
<accession>A0A2R7Y7B8</accession>
<reference evidence="7 8" key="1">
    <citation type="journal article" date="2018" name="Syst. Appl. Microbiol.">
        <title>A new symbiotic nanoarchaeote (Candidatus Nanoclepta minutus) and its host (Zestosphaera tikiterensis gen. nov., sp. nov.) from a New Zealand hot spring.</title>
        <authorList>
            <person name="St John E."/>
            <person name="Liu Y."/>
            <person name="Podar M."/>
            <person name="Stott M.B."/>
            <person name="Meneghin J."/>
            <person name="Chen Z."/>
            <person name="Lagutin K."/>
            <person name="Mitchell K."/>
            <person name="Reysenbach A.L."/>
        </authorList>
    </citation>
    <scope>NUCLEOTIDE SEQUENCE [LARGE SCALE GENOMIC DNA]</scope>
    <source>
        <strain evidence="7">NZ3</strain>
    </source>
</reference>
<dbReference type="InterPro" id="IPR045240">
    <property type="entry name" value="Ribosomal_uL4_euk/arch"/>
</dbReference>
<dbReference type="InterPro" id="IPR019970">
    <property type="entry name" value="Ribosomall_uL4-arc"/>
</dbReference>
<dbReference type="Pfam" id="PF00573">
    <property type="entry name" value="Ribosomal_L4"/>
    <property type="match status" value="1"/>
</dbReference>
<dbReference type="Gene3D" id="3.40.1370.10">
    <property type="match status" value="1"/>
</dbReference>
<dbReference type="SUPFAM" id="SSF52166">
    <property type="entry name" value="Ribosomal protein L4"/>
    <property type="match status" value="1"/>
</dbReference>
<keyword evidence="3 6" id="KW-0694">RNA-binding</keyword>
<dbReference type="GO" id="GO:0019843">
    <property type="term" value="F:rRNA binding"/>
    <property type="evidence" value="ECO:0007669"/>
    <property type="project" value="UniProtKB-UniRule"/>
</dbReference>
<keyword evidence="5 6" id="KW-0687">Ribonucleoprotein</keyword>
<dbReference type="GO" id="GO:1990904">
    <property type="term" value="C:ribonucleoprotein complex"/>
    <property type="evidence" value="ECO:0007669"/>
    <property type="project" value="UniProtKB-KW"/>
</dbReference>
<dbReference type="InterPro" id="IPR023574">
    <property type="entry name" value="Ribosomal_uL4_dom_sf"/>
</dbReference>
<dbReference type="EMBL" id="NBVN01000002">
    <property type="protein sequence ID" value="PUA33209.1"/>
    <property type="molecule type" value="Genomic_DNA"/>
</dbReference>
<dbReference type="GO" id="GO:0003735">
    <property type="term" value="F:structural constituent of ribosome"/>
    <property type="evidence" value="ECO:0007669"/>
    <property type="project" value="InterPro"/>
</dbReference>
<dbReference type="Proteomes" id="UP000244093">
    <property type="component" value="Unassembled WGS sequence"/>
</dbReference>
<sequence length="270" mass="29600">MAHKVMLLGQIEAKTVPLLNLNGEAVGEVVLPPIFNYPLRKDLIRRAFHAAHTASLQPKGRDPLAGKRRVGESWGLGHSVARVPRLDNGRAVFAPMVRGGRLAHPPKVEKVIKELINKKERVRALISAIAATADITLVKARGHLFTASQLPIVVVDDLVNVGKASEAKEVLKKLGVWDDVVRAAERTRIRAGKGKMRGRKYVTPKSVLIVTHEDLPNAYKAFRNLPGVDVVPVRLLSVIHLAPGGWPGRLTIYTKSAVEALKERFEVVRG</sequence>
<evidence type="ECO:0000256" key="1">
    <source>
        <dbReference type="ARBA" id="ARBA00010528"/>
    </source>
</evidence>
<keyword evidence="2 6" id="KW-0699">rRNA-binding</keyword>
<evidence type="ECO:0000313" key="7">
    <source>
        <dbReference type="EMBL" id="PUA33209.1"/>
    </source>
</evidence>
<evidence type="ECO:0000256" key="5">
    <source>
        <dbReference type="ARBA" id="ARBA00023274"/>
    </source>
</evidence>
<evidence type="ECO:0000256" key="3">
    <source>
        <dbReference type="ARBA" id="ARBA00022884"/>
    </source>
</evidence>
<evidence type="ECO:0000256" key="2">
    <source>
        <dbReference type="ARBA" id="ARBA00022730"/>
    </source>
</evidence>
<keyword evidence="4 6" id="KW-0689">Ribosomal protein</keyword>
<dbReference type="HAMAP" id="MF_01328_A">
    <property type="entry name" value="Ribosomal_uL4_A"/>
    <property type="match status" value="1"/>
</dbReference>
<dbReference type="NCBIfam" id="TIGR03672">
    <property type="entry name" value="rpl4p_arch"/>
    <property type="match status" value="1"/>
</dbReference>
<proteinExistence type="inferred from homology"/>
<dbReference type="GO" id="GO:0006412">
    <property type="term" value="P:translation"/>
    <property type="evidence" value="ECO:0007669"/>
    <property type="project" value="UniProtKB-UniRule"/>
</dbReference>
<dbReference type="AlphaFoldDB" id="A0A2R7Y7B8"/>
<dbReference type="GO" id="GO:0005840">
    <property type="term" value="C:ribosome"/>
    <property type="evidence" value="ECO:0007669"/>
    <property type="project" value="UniProtKB-KW"/>
</dbReference>
<dbReference type="PROSITE" id="PS00939">
    <property type="entry name" value="RIBOSOMAL_L1E"/>
    <property type="match status" value="1"/>
</dbReference>
<dbReference type="InterPro" id="IPR013000">
    <property type="entry name" value="Ribosomal_uL4_euk/arc_CS"/>
</dbReference>
<comment type="function">
    <text evidence="6">One of the primary rRNA binding proteins, this protein initially binds near the 5'-end of the 23S rRNA. It is important during the early stages of 50S assembly. It makes multiple contacts with different domains of the 23S rRNA in the assembled 50S subunit and ribosome.</text>
</comment>
<evidence type="ECO:0000313" key="8">
    <source>
        <dbReference type="Proteomes" id="UP000244093"/>
    </source>
</evidence>
<comment type="function">
    <text evidence="6">Forms part of the polypeptide exit tunnel.</text>
</comment>